<sequence length="402" mass="45285">MIQFRRFVKLARKIITPDSIPSSDHYEIFIRPAASHRPQVEGHNVSILRLLFYSQNRNHIRQDKMIIYLKVGIRDSIKSSNLDSTDGSSYGSNPPISSKILTTRDIRGLCSGVKSTQAIAICNTLTIVSSSFSPISISTGSNKSVLRSLRIINRAQSTRDMAWPLSRHSSTTTPKLYTSDDWETVLVSVSFHSPTSETRPYFCVLRKMFEDFTFPCTSIPPSCLCMYSRPLAAPSTILSLVSKSNVVLSLPLLAFRVEVRLQFSDIIVPHSSNYLQMFFEYLERDHHIPQPLNHNRLSIVNSSRTISDVNTGLSREKFEQQNPEAVHVRCLGHQRAFGMNFVSIISVTPRSDTKPYPCELRNILDAVILPCTSFPPFFRCISATPLAVPTAIFIRVSQLTKD</sequence>
<dbReference type="OrthoDB" id="1736040at2759"/>
<keyword evidence="2" id="KW-1185">Reference proteome</keyword>
<protein>
    <submittedName>
        <fullName evidence="1">Guanine-hypoxanthine permease</fullName>
    </submittedName>
</protein>
<dbReference type="AlphaFoldDB" id="A0A5A7QRN4"/>
<evidence type="ECO:0000313" key="1">
    <source>
        <dbReference type="EMBL" id="GER48023.1"/>
    </source>
</evidence>
<dbReference type="EMBL" id="BKCP01008137">
    <property type="protein sequence ID" value="GER48023.1"/>
    <property type="molecule type" value="Genomic_DNA"/>
</dbReference>
<reference evidence="2" key="1">
    <citation type="journal article" date="2019" name="Curr. Biol.">
        <title>Genome Sequence of Striga asiatica Provides Insight into the Evolution of Plant Parasitism.</title>
        <authorList>
            <person name="Yoshida S."/>
            <person name="Kim S."/>
            <person name="Wafula E.K."/>
            <person name="Tanskanen J."/>
            <person name="Kim Y.M."/>
            <person name="Honaas L."/>
            <person name="Yang Z."/>
            <person name="Spallek T."/>
            <person name="Conn C.E."/>
            <person name="Ichihashi Y."/>
            <person name="Cheong K."/>
            <person name="Cui S."/>
            <person name="Der J.P."/>
            <person name="Gundlach H."/>
            <person name="Jiao Y."/>
            <person name="Hori C."/>
            <person name="Ishida J.K."/>
            <person name="Kasahara H."/>
            <person name="Kiba T."/>
            <person name="Kim M.S."/>
            <person name="Koo N."/>
            <person name="Laohavisit A."/>
            <person name="Lee Y.H."/>
            <person name="Lumba S."/>
            <person name="McCourt P."/>
            <person name="Mortimer J.C."/>
            <person name="Mutuku J.M."/>
            <person name="Nomura T."/>
            <person name="Sasaki-Sekimoto Y."/>
            <person name="Seto Y."/>
            <person name="Wang Y."/>
            <person name="Wakatake T."/>
            <person name="Sakakibara H."/>
            <person name="Demura T."/>
            <person name="Yamaguchi S."/>
            <person name="Yoneyama K."/>
            <person name="Manabe R.I."/>
            <person name="Nelson D.C."/>
            <person name="Schulman A.H."/>
            <person name="Timko M.P."/>
            <person name="dePamphilis C.W."/>
            <person name="Choi D."/>
            <person name="Shirasu K."/>
        </authorList>
    </citation>
    <scope>NUCLEOTIDE SEQUENCE [LARGE SCALE GENOMIC DNA]</scope>
    <source>
        <strain evidence="2">cv. UVA1</strain>
    </source>
</reference>
<comment type="caution">
    <text evidence="1">The sequence shown here is derived from an EMBL/GenBank/DDBJ whole genome shotgun (WGS) entry which is preliminary data.</text>
</comment>
<accession>A0A5A7QRN4</accession>
<gene>
    <name evidence="1" type="ORF">STAS_25167</name>
</gene>
<proteinExistence type="predicted"/>
<organism evidence="1 2">
    <name type="scientific">Striga asiatica</name>
    <name type="common">Asiatic witchweed</name>
    <name type="synonym">Buchnera asiatica</name>
    <dbReference type="NCBI Taxonomy" id="4170"/>
    <lineage>
        <taxon>Eukaryota</taxon>
        <taxon>Viridiplantae</taxon>
        <taxon>Streptophyta</taxon>
        <taxon>Embryophyta</taxon>
        <taxon>Tracheophyta</taxon>
        <taxon>Spermatophyta</taxon>
        <taxon>Magnoliopsida</taxon>
        <taxon>eudicotyledons</taxon>
        <taxon>Gunneridae</taxon>
        <taxon>Pentapetalae</taxon>
        <taxon>asterids</taxon>
        <taxon>lamiids</taxon>
        <taxon>Lamiales</taxon>
        <taxon>Orobanchaceae</taxon>
        <taxon>Buchnereae</taxon>
        <taxon>Striga</taxon>
    </lineage>
</organism>
<name>A0A5A7QRN4_STRAF</name>
<evidence type="ECO:0000313" key="2">
    <source>
        <dbReference type="Proteomes" id="UP000325081"/>
    </source>
</evidence>
<dbReference type="Proteomes" id="UP000325081">
    <property type="component" value="Unassembled WGS sequence"/>
</dbReference>